<evidence type="ECO:0000256" key="1">
    <source>
        <dbReference type="ARBA" id="ARBA00008857"/>
    </source>
</evidence>
<dbReference type="Gene3D" id="1.10.150.130">
    <property type="match status" value="1"/>
</dbReference>
<evidence type="ECO:0000256" key="4">
    <source>
        <dbReference type="ARBA" id="ARBA00023172"/>
    </source>
</evidence>
<dbReference type="GO" id="GO:0003677">
    <property type="term" value="F:DNA binding"/>
    <property type="evidence" value="ECO:0007669"/>
    <property type="project" value="UniProtKB-UniRule"/>
</dbReference>
<dbReference type="RefSeq" id="WP_140886987.1">
    <property type="nucleotide sequence ID" value="NZ_RCZP01000057.1"/>
</dbReference>
<dbReference type="InterPro" id="IPR013762">
    <property type="entry name" value="Integrase-like_cat_sf"/>
</dbReference>
<dbReference type="SUPFAM" id="SSF56349">
    <property type="entry name" value="DNA breaking-rejoining enzymes"/>
    <property type="match status" value="1"/>
</dbReference>
<accession>A0A502F1Y3</accession>
<keyword evidence="2" id="KW-0229">DNA integration</keyword>
<dbReference type="PANTHER" id="PTHR30629:SF2">
    <property type="entry name" value="PROPHAGE INTEGRASE INTS-RELATED"/>
    <property type="match status" value="1"/>
</dbReference>
<comment type="caution">
    <text evidence="8">The sequence shown here is derived from an EMBL/GenBank/DDBJ whole genome shotgun (WGS) entry which is preliminary data.</text>
</comment>
<keyword evidence="9" id="KW-1185">Reference proteome</keyword>
<keyword evidence="3 5" id="KW-0238">DNA-binding</keyword>
<dbReference type="GO" id="GO:0006310">
    <property type="term" value="P:DNA recombination"/>
    <property type="evidence" value="ECO:0007669"/>
    <property type="project" value="UniProtKB-KW"/>
</dbReference>
<dbReference type="Proteomes" id="UP000317078">
    <property type="component" value="Unassembled WGS sequence"/>
</dbReference>
<evidence type="ECO:0000313" key="9">
    <source>
        <dbReference type="Proteomes" id="UP000317078"/>
    </source>
</evidence>
<dbReference type="InterPro" id="IPR002104">
    <property type="entry name" value="Integrase_catalytic"/>
</dbReference>
<dbReference type="InterPro" id="IPR011010">
    <property type="entry name" value="DNA_brk_join_enz"/>
</dbReference>
<proteinExistence type="inferred from homology"/>
<feature type="domain" description="Tyr recombinase" evidence="6">
    <location>
        <begin position="163"/>
        <end position="332"/>
    </location>
</feature>
<dbReference type="GO" id="GO:0015074">
    <property type="term" value="P:DNA integration"/>
    <property type="evidence" value="ECO:0007669"/>
    <property type="project" value="UniProtKB-KW"/>
</dbReference>
<reference evidence="8 9" key="1">
    <citation type="journal article" date="2019" name="Environ. Microbiol.">
        <title>Species interactions and distinct microbial communities in high Arctic permafrost affected cryosols are associated with the CH4 and CO2 gas fluxes.</title>
        <authorList>
            <person name="Altshuler I."/>
            <person name="Hamel J."/>
            <person name="Turney S."/>
            <person name="Magnuson E."/>
            <person name="Levesque R."/>
            <person name="Greer C."/>
            <person name="Whyte L.G."/>
        </authorList>
    </citation>
    <scope>NUCLEOTIDE SEQUENCE [LARGE SCALE GENOMIC DNA]</scope>
    <source>
        <strain evidence="8 9">S9.3B</strain>
    </source>
</reference>
<dbReference type="EMBL" id="RCZP01000057">
    <property type="protein sequence ID" value="TPG44225.1"/>
    <property type="molecule type" value="Genomic_DNA"/>
</dbReference>
<evidence type="ECO:0000256" key="5">
    <source>
        <dbReference type="PROSITE-ProRule" id="PRU01248"/>
    </source>
</evidence>
<comment type="similarity">
    <text evidence="1">Belongs to the 'phage' integrase family.</text>
</comment>
<keyword evidence="4" id="KW-0233">DNA recombination</keyword>
<evidence type="ECO:0000256" key="2">
    <source>
        <dbReference type="ARBA" id="ARBA00022908"/>
    </source>
</evidence>
<organism evidence="8 9">
    <name type="scientific">Muricoccus nepalensis</name>
    <dbReference type="NCBI Taxonomy" id="1854500"/>
    <lineage>
        <taxon>Bacteria</taxon>
        <taxon>Pseudomonadati</taxon>
        <taxon>Pseudomonadota</taxon>
        <taxon>Alphaproteobacteria</taxon>
        <taxon>Acetobacterales</taxon>
        <taxon>Roseomonadaceae</taxon>
        <taxon>Muricoccus</taxon>
    </lineage>
</organism>
<dbReference type="PANTHER" id="PTHR30629">
    <property type="entry name" value="PROPHAGE INTEGRASE"/>
    <property type="match status" value="1"/>
</dbReference>
<evidence type="ECO:0000259" key="7">
    <source>
        <dbReference type="PROSITE" id="PS51900"/>
    </source>
</evidence>
<dbReference type="PROSITE" id="PS51898">
    <property type="entry name" value="TYR_RECOMBINASE"/>
    <property type="match status" value="1"/>
</dbReference>
<dbReference type="OrthoDB" id="7873969at2"/>
<dbReference type="Gene3D" id="1.10.443.10">
    <property type="entry name" value="Intergrase catalytic core"/>
    <property type="match status" value="1"/>
</dbReference>
<sequence>MTDLRLRYVHRVVKKGRPYHYFRRPGLPSVTLPGLPGSREFMVAYQSALDQKPPPVGAGLAPAGSMSALAASWYGSHRFAALTPVSQRTYCRLLESFLKSHGDKPVAALEARHLLGILDARSGTPAQANALLNVLRLLLQHAFDRGWRKDNPARFVKRLRYTKKPYATWTEADIAAFEERWPLGTRARLALSLLLYTGQRRGDVIRMGPQHVRSGSVEVVQSKTGTRLAIPLHAALRAAMAAHEGGHLAFLVTQAGEPFTATGFYNWFVDCAAKAGLSKGLSPHGLRKAAARRLAEAGCTPHQIAAITGHLTLAEVERYTKEANQRDLARAAVTRLGRPPRRET</sequence>
<evidence type="ECO:0000313" key="8">
    <source>
        <dbReference type="EMBL" id="TPG44225.1"/>
    </source>
</evidence>
<feature type="domain" description="Core-binding (CB)" evidence="7">
    <location>
        <begin position="64"/>
        <end position="143"/>
    </location>
</feature>
<dbReference type="PROSITE" id="PS51900">
    <property type="entry name" value="CB"/>
    <property type="match status" value="1"/>
</dbReference>
<evidence type="ECO:0000256" key="3">
    <source>
        <dbReference type="ARBA" id="ARBA00023125"/>
    </source>
</evidence>
<evidence type="ECO:0008006" key="10">
    <source>
        <dbReference type="Google" id="ProtNLM"/>
    </source>
</evidence>
<gene>
    <name evidence="8" type="ORF">EAH89_27805</name>
</gene>
<dbReference type="InterPro" id="IPR044068">
    <property type="entry name" value="CB"/>
</dbReference>
<name>A0A502F1Y3_9PROT</name>
<dbReference type="Pfam" id="PF00589">
    <property type="entry name" value="Phage_integrase"/>
    <property type="match status" value="1"/>
</dbReference>
<protein>
    <recommendedName>
        <fullName evidence="10">Tyr recombinase domain-containing protein</fullName>
    </recommendedName>
</protein>
<dbReference type="InterPro" id="IPR010998">
    <property type="entry name" value="Integrase_recombinase_N"/>
</dbReference>
<evidence type="ECO:0000259" key="6">
    <source>
        <dbReference type="PROSITE" id="PS51898"/>
    </source>
</evidence>
<dbReference type="InterPro" id="IPR050808">
    <property type="entry name" value="Phage_Integrase"/>
</dbReference>
<dbReference type="AlphaFoldDB" id="A0A502F1Y3"/>